<feature type="domain" description="NAD-dependent epimerase/dehydratase" evidence="2">
    <location>
        <begin position="11"/>
        <end position="241"/>
    </location>
</feature>
<evidence type="ECO:0000256" key="1">
    <source>
        <dbReference type="SAM" id="MobiDB-lite"/>
    </source>
</evidence>
<dbReference type="EMBL" id="SMKS01000007">
    <property type="protein sequence ID" value="TDD08357.1"/>
    <property type="molecule type" value="Genomic_DNA"/>
</dbReference>
<dbReference type="OrthoDB" id="3338687at2"/>
<dbReference type="GO" id="GO:0004029">
    <property type="term" value="F:aldehyde dehydrogenase (NAD+) activity"/>
    <property type="evidence" value="ECO:0007669"/>
    <property type="project" value="TreeGrafter"/>
</dbReference>
<dbReference type="AlphaFoldDB" id="A0A4R4VVP3"/>
<evidence type="ECO:0000313" key="4">
    <source>
        <dbReference type="Proteomes" id="UP000295674"/>
    </source>
</evidence>
<feature type="compositionally biased region" description="Low complexity" evidence="1">
    <location>
        <begin position="331"/>
        <end position="342"/>
    </location>
</feature>
<name>A0A4R4VVP3_9PSEU</name>
<accession>A0A4R4VVP3</accession>
<dbReference type="RefSeq" id="WP_132673186.1">
    <property type="nucleotide sequence ID" value="NZ_SMKS01000007.1"/>
</dbReference>
<sequence length="355" mass="38681">MAASASSRRVAIVGATGNIGTSVVDALRGDSQVEAITALSRRQPPEQGQGVRWERTDVREDDLVGRFASVDTVVHLGWLFQPTHDPVTTWRTNVLGSIRVFEAAAAAGVRHLVYASSVAAYSPGPAGRSVSETWPTHGWPAAAYSREKAYLERFLDAFERQHPDIRVVRMRTAFCFKPESAEQQRRLFIGPFLPNSLARPELLPVLPLPTGLRFQAVHSDDVGEAYRLAILSDSRGAFNVAADPVVDFSALADLLQARTAAVPAPLVRAVLATAWNLHLVPASPDLFDAFLRLPMMDIGRAREELGWRPRRSSTDAVADFLRGLRSATGDSSPPLRSPLPGGRLEELRTGVGQRP</sequence>
<gene>
    <name evidence="3" type="ORF">E1181_07340</name>
</gene>
<feature type="region of interest" description="Disordered" evidence="1">
    <location>
        <begin position="324"/>
        <end position="355"/>
    </location>
</feature>
<keyword evidence="4" id="KW-1185">Reference proteome</keyword>
<dbReference type="PANTHER" id="PTHR48079:SF6">
    <property type="entry name" value="NAD(P)-BINDING DOMAIN-CONTAINING PROTEIN-RELATED"/>
    <property type="match status" value="1"/>
</dbReference>
<dbReference type="InterPro" id="IPR001509">
    <property type="entry name" value="Epimerase_deHydtase"/>
</dbReference>
<comment type="caution">
    <text evidence="3">The sequence shown here is derived from an EMBL/GenBank/DDBJ whole genome shotgun (WGS) entry which is preliminary data.</text>
</comment>
<evidence type="ECO:0000313" key="3">
    <source>
        <dbReference type="EMBL" id="TDD08357.1"/>
    </source>
</evidence>
<dbReference type="InterPro" id="IPR036291">
    <property type="entry name" value="NAD(P)-bd_dom_sf"/>
</dbReference>
<reference evidence="3 4" key="1">
    <citation type="submission" date="2019-03" db="EMBL/GenBank/DDBJ databases">
        <title>Draft genome sequences of novel Actinobacteria.</title>
        <authorList>
            <person name="Sahin N."/>
            <person name="Ay H."/>
            <person name="Saygin H."/>
        </authorList>
    </citation>
    <scope>NUCLEOTIDE SEQUENCE [LARGE SCALE GENOMIC DNA]</scope>
    <source>
        <strain evidence="3 4">16K309</strain>
    </source>
</reference>
<dbReference type="PANTHER" id="PTHR48079">
    <property type="entry name" value="PROTEIN YEEZ"/>
    <property type="match status" value="1"/>
</dbReference>
<dbReference type="Pfam" id="PF01370">
    <property type="entry name" value="Epimerase"/>
    <property type="match status" value="1"/>
</dbReference>
<protein>
    <submittedName>
        <fullName evidence="3">NAD-dependent epimerase/dehydratase family protein</fullName>
    </submittedName>
</protein>
<evidence type="ECO:0000259" key="2">
    <source>
        <dbReference type="Pfam" id="PF01370"/>
    </source>
</evidence>
<dbReference type="Gene3D" id="3.40.50.720">
    <property type="entry name" value="NAD(P)-binding Rossmann-like Domain"/>
    <property type="match status" value="1"/>
</dbReference>
<dbReference type="Proteomes" id="UP000295674">
    <property type="component" value="Unassembled WGS sequence"/>
</dbReference>
<dbReference type="InterPro" id="IPR051783">
    <property type="entry name" value="NAD(P)-dependent_oxidoreduct"/>
</dbReference>
<proteinExistence type="predicted"/>
<dbReference type="SUPFAM" id="SSF51735">
    <property type="entry name" value="NAD(P)-binding Rossmann-fold domains"/>
    <property type="match status" value="1"/>
</dbReference>
<dbReference type="GO" id="GO:0005737">
    <property type="term" value="C:cytoplasm"/>
    <property type="evidence" value="ECO:0007669"/>
    <property type="project" value="TreeGrafter"/>
</dbReference>
<organism evidence="3 4">
    <name type="scientific">Saccharopolyspora terrae</name>
    <dbReference type="NCBI Taxonomy" id="2530384"/>
    <lineage>
        <taxon>Bacteria</taxon>
        <taxon>Bacillati</taxon>
        <taxon>Actinomycetota</taxon>
        <taxon>Actinomycetes</taxon>
        <taxon>Pseudonocardiales</taxon>
        <taxon>Pseudonocardiaceae</taxon>
        <taxon>Saccharopolyspora</taxon>
    </lineage>
</organism>